<name>A0ABW1IWQ0_9PSEU</name>
<evidence type="ECO:0000313" key="3">
    <source>
        <dbReference type="EMBL" id="MFC5992767.1"/>
    </source>
</evidence>
<evidence type="ECO:0000313" key="4">
    <source>
        <dbReference type="Proteomes" id="UP001596302"/>
    </source>
</evidence>
<organism evidence="3 4">
    <name type="scientific">Pseudonocardia hispaniensis</name>
    <dbReference type="NCBI Taxonomy" id="904933"/>
    <lineage>
        <taxon>Bacteria</taxon>
        <taxon>Bacillati</taxon>
        <taxon>Actinomycetota</taxon>
        <taxon>Actinomycetes</taxon>
        <taxon>Pseudonocardiales</taxon>
        <taxon>Pseudonocardiaceae</taxon>
        <taxon>Pseudonocardia</taxon>
    </lineage>
</organism>
<dbReference type="Gene3D" id="3.40.50.1820">
    <property type="entry name" value="alpha/beta hydrolase"/>
    <property type="match status" value="1"/>
</dbReference>
<protein>
    <submittedName>
        <fullName evidence="3">Haloalkane dehalogenase</fullName>
    </submittedName>
</protein>
<dbReference type="PRINTS" id="PR00412">
    <property type="entry name" value="EPOXHYDRLASE"/>
</dbReference>
<dbReference type="InterPro" id="IPR000073">
    <property type="entry name" value="AB_hydrolase_1"/>
</dbReference>
<dbReference type="InterPro" id="IPR000639">
    <property type="entry name" value="Epox_hydrolase-like"/>
</dbReference>
<dbReference type="Proteomes" id="UP001596302">
    <property type="component" value="Unassembled WGS sequence"/>
</dbReference>
<dbReference type="SUPFAM" id="SSF53474">
    <property type="entry name" value="alpha/beta-Hydrolases"/>
    <property type="match status" value="1"/>
</dbReference>
<dbReference type="EMBL" id="JBHSQW010000001">
    <property type="protein sequence ID" value="MFC5992767.1"/>
    <property type="molecule type" value="Genomic_DNA"/>
</dbReference>
<sequence>MRVHRTPDHRFTGLPGFDFTPHYADVPRPGGGTLRMAWVEDGPAEGPVVLLLHGEPSWSFLYRTMLPVLAQAGLRAIAPDLIGFGRSDKPAELADHSYARHVEWVRALAFDVLDLRDVTLVGQDWGGLIGLRLVAEHPDRFARVVAANTGLPTGDVDMPEVWWRFRRAVERAGSAGTLDIARLVQAGCRTPLSTAVLAGYAAPFPDPSHTAGPRAMPLLVPTRPDDPATEANRAATRILGGLDIPFLCAFSDGDPITAAMGPVLARTMPGAAGRDHPTIRGAGHFLQEDAGPALAAEIVRFIAAAR</sequence>
<dbReference type="Pfam" id="PF00561">
    <property type="entry name" value="Abhydrolase_1"/>
    <property type="match status" value="1"/>
</dbReference>
<feature type="domain" description="AB hydrolase-1" evidence="2">
    <location>
        <begin position="47"/>
        <end position="288"/>
    </location>
</feature>
<dbReference type="RefSeq" id="WP_379581634.1">
    <property type="nucleotide sequence ID" value="NZ_JBHSQW010000001.1"/>
</dbReference>
<accession>A0ABW1IWQ0</accession>
<dbReference type="NCBIfam" id="NF002043">
    <property type="entry name" value="PRK00870.1"/>
    <property type="match status" value="1"/>
</dbReference>
<dbReference type="PANTHER" id="PTHR42977">
    <property type="entry name" value="HYDROLASE-RELATED"/>
    <property type="match status" value="1"/>
</dbReference>
<dbReference type="InterPro" id="IPR029058">
    <property type="entry name" value="AB_hydrolase_fold"/>
</dbReference>
<evidence type="ECO:0000259" key="2">
    <source>
        <dbReference type="Pfam" id="PF00561"/>
    </source>
</evidence>
<evidence type="ECO:0000256" key="1">
    <source>
        <dbReference type="ARBA" id="ARBA00022801"/>
    </source>
</evidence>
<dbReference type="PANTHER" id="PTHR42977:SF3">
    <property type="entry name" value="AB HYDROLASE-1 DOMAIN-CONTAINING PROTEIN"/>
    <property type="match status" value="1"/>
</dbReference>
<gene>
    <name evidence="3" type="ORF">ACFQE5_00915</name>
</gene>
<dbReference type="InterPro" id="IPR051340">
    <property type="entry name" value="Haloalkane_dehalogenase"/>
</dbReference>
<reference evidence="4" key="1">
    <citation type="journal article" date="2019" name="Int. J. Syst. Evol. Microbiol.">
        <title>The Global Catalogue of Microorganisms (GCM) 10K type strain sequencing project: providing services to taxonomists for standard genome sequencing and annotation.</title>
        <authorList>
            <consortium name="The Broad Institute Genomics Platform"/>
            <consortium name="The Broad Institute Genome Sequencing Center for Infectious Disease"/>
            <person name="Wu L."/>
            <person name="Ma J."/>
        </authorList>
    </citation>
    <scope>NUCLEOTIDE SEQUENCE [LARGE SCALE GENOMIC DNA]</scope>
    <source>
        <strain evidence="4">CCM 8391</strain>
    </source>
</reference>
<comment type="caution">
    <text evidence="3">The sequence shown here is derived from an EMBL/GenBank/DDBJ whole genome shotgun (WGS) entry which is preliminary data.</text>
</comment>
<dbReference type="PRINTS" id="PR00111">
    <property type="entry name" value="ABHYDROLASE"/>
</dbReference>
<keyword evidence="1" id="KW-0378">Hydrolase</keyword>
<keyword evidence="4" id="KW-1185">Reference proteome</keyword>
<proteinExistence type="predicted"/>